<dbReference type="PROSITE" id="PS51186">
    <property type="entry name" value="GNAT"/>
    <property type="match status" value="1"/>
</dbReference>
<organism evidence="2 3">
    <name type="scientific">Myxococcus fulvus</name>
    <dbReference type="NCBI Taxonomy" id="33"/>
    <lineage>
        <taxon>Bacteria</taxon>
        <taxon>Pseudomonadati</taxon>
        <taxon>Myxococcota</taxon>
        <taxon>Myxococcia</taxon>
        <taxon>Myxococcales</taxon>
        <taxon>Cystobacterineae</taxon>
        <taxon>Myxococcaceae</taxon>
        <taxon>Myxococcus</taxon>
    </lineage>
</organism>
<dbReference type="InterPro" id="IPR051554">
    <property type="entry name" value="Acetyltransferase_Eis"/>
</dbReference>
<dbReference type="Pfam" id="PF17668">
    <property type="entry name" value="Acetyltransf_17"/>
    <property type="match status" value="1"/>
</dbReference>
<reference evidence="2 3" key="1">
    <citation type="submission" date="2016-10" db="EMBL/GenBank/DDBJ databases">
        <authorList>
            <person name="Varghese N."/>
            <person name="Submissions S."/>
        </authorList>
    </citation>
    <scope>NUCLEOTIDE SEQUENCE [LARGE SCALE GENOMIC DNA]</scope>
    <source>
        <strain evidence="2 3">DSM 16525</strain>
    </source>
</reference>
<dbReference type="PANTHER" id="PTHR37817">
    <property type="entry name" value="N-ACETYLTRANSFERASE EIS"/>
    <property type="match status" value="1"/>
</dbReference>
<dbReference type="PANTHER" id="PTHR37817:SF1">
    <property type="entry name" value="N-ACETYLTRANSFERASE EIS"/>
    <property type="match status" value="1"/>
</dbReference>
<protein>
    <submittedName>
        <fullName evidence="2">Predicted acetyltransferase</fullName>
    </submittedName>
</protein>
<dbReference type="InterPro" id="IPR041380">
    <property type="entry name" value="Acetyltransf_17"/>
</dbReference>
<gene>
    <name evidence="2" type="ORF">SAMN05443572_102544</name>
</gene>
<sequence length="393" mass="43459">MEATSDDFGPPRDEQEVSAVSDILMHAYAMTPADCAAWRQRLDTNDLRLLREGGKVAGTLVSIRKGQWFGGRSVPVVGVGGVGVSPVHRGQGTASRLMTRLVQEARASGAALSILYPATQPLYRRAGYEQAGARYEIRVQMAALEMGERTLSLRAIEPRDEAAISACYQREASLRPGWLDRGEFSWTRVRNPRSEQVHGYLVEGASGIEGYVYLARRPLKDLRQELALTDLVASTPAAARRLLRFLGDHHSLGTEVVWYGGPDDPFLLLLREQSYTVKVYMHWMARVLDVRRALESRGWTPGLSGSLHLEVSDELFEENRGRFVLDVRDGEGRVTRGGEGRLKLDIRQLATLYTGFQSAAALRSVGLLEADDASVRSAMALFGGPQPSLRDMF</sequence>
<dbReference type="InterPro" id="IPR036527">
    <property type="entry name" value="SCP2_sterol-bd_dom_sf"/>
</dbReference>
<proteinExistence type="predicted"/>
<dbReference type="InterPro" id="IPR016181">
    <property type="entry name" value="Acyl_CoA_acyltransferase"/>
</dbReference>
<keyword evidence="3" id="KW-1185">Reference proteome</keyword>
<dbReference type="Pfam" id="PF13530">
    <property type="entry name" value="SCP2_2"/>
    <property type="match status" value="1"/>
</dbReference>
<dbReference type="Gene3D" id="3.30.1050.10">
    <property type="entry name" value="SCP2 sterol-binding domain"/>
    <property type="match status" value="1"/>
</dbReference>
<comment type="caution">
    <text evidence="2">The sequence shown here is derived from an EMBL/GenBank/DDBJ whole genome shotgun (WGS) entry which is preliminary data.</text>
</comment>
<dbReference type="InterPro" id="IPR000182">
    <property type="entry name" value="GNAT_dom"/>
</dbReference>
<dbReference type="Proteomes" id="UP000183760">
    <property type="component" value="Unassembled WGS sequence"/>
</dbReference>
<dbReference type="SUPFAM" id="SSF55718">
    <property type="entry name" value="SCP-like"/>
    <property type="match status" value="1"/>
</dbReference>
<feature type="domain" description="N-acetyltransferase" evidence="1">
    <location>
        <begin position="7"/>
        <end position="151"/>
    </location>
</feature>
<dbReference type="SUPFAM" id="SSF55729">
    <property type="entry name" value="Acyl-CoA N-acyltransferases (Nat)"/>
    <property type="match status" value="1"/>
</dbReference>
<evidence type="ECO:0000259" key="1">
    <source>
        <dbReference type="PROSITE" id="PS51186"/>
    </source>
</evidence>
<name>A0ABY1C184_MYXFU</name>
<dbReference type="InterPro" id="IPR025559">
    <property type="entry name" value="Eis_dom"/>
</dbReference>
<dbReference type="Gene3D" id="3.40.630.30">
    <property type="match status" value="2"/>
</dbReference>
<evidence type="ECO:0000313" key="3">
    <source>
        <dbReference type="Proteomes" id="UP000183760"/>
    </source>
</evidence>
<evidence type="ECO:0000313" key="2">
    <source>
        <dbReference type="EMBL" id="SET51468.1"/>
    </source>
</evidence>
<dbReference type="Pfam" id="PF13527">
    <property type="entry name" value="Acetyltransf_9"/>
    <property type="match status" value="1"/>
</dbReference>
<accession>A0ABY1C184</accession>
<dbReference type="EMBL" id="FOIB01000002">
    <property type="protein sequence ID" value="SET51468.1"/>
    <property type="molecule type" value="Genomic_DNA"/>
</dbReference>